<feature type="region of interest" description="Disordered" evidence="1">
    <location>
        <begin position="80"/>
        <end position="99"/>
    </location>
</feature>
<evidence type="ECO:0000313" key="2">
    <source>
        <dbReference type="EMBL" id="KAJ3169080.1"/>
    </source>
</evidence>
<accession>A0AAD5TEB4</accession>
<protein>
    <submittedName>
        <fullName evidence="2">Uncharacterized protein</fullName>
    </submittedName>
</protein>
<reference evidence="2" key="1">
    <citation type="submission" date="2020-05" db="EMBL/GenBank/DDBJ databases">
        <title>Phylogenomic resolution of chytrid fungi.</title>
        <authorList>
            <person name="Stajich J.E."/>
            <person name="Amses K."/>
            <person name="Simmons R."/>
            <person name="Seto K."/>
            <person name="Myers J."/>
            <person name="Bonds A."/>
            <person name="Quandt C.A."/>
            <person name="Barry K."/>
            <person name="Liu P."/>
            <person name="Grigoriev I."/>
            <person name="Longcore J.E."/>
            <person name="James T.Y."/>
        </authorList>
    </citation>
    <scope>NUCLEOTIDE SEQUENCE</scope>
    <source>
        <strain evidence="2">JEL0379</strain>
    </source>
</reference>
<proteinExistence type="predicted"/>
<feature type="region of interest" description="Disordered" evidence="1">
    <location>
        <begin position="380"/>
        <end position="400"/>
    </location>
</feature>
<name>A0AAD5TEB4_9FUNG</name>
<dbReference type="AlphaFoldDB" id="A0AAD5TEB4"/>
<evidence type="ECO:0000256" key="1">
    <source>
        <dbReference type="SAM" id="MobiDB-lite"/>
    </source>
</evidence>
<sequence>MLPPKILRQVSERIDTVLVRARNGISKSALGLLDLLEALSRDLNSPADLREPILSEGSKAFFASLKERIRQKMDIADQRAAELANRSPDSDEDTEEHAGRISARLQRLEYLPLDHQDPCSKWILEAIQKTAAISTAPASRTERTNDVYYLMPFAIMPSISLRYGDGASMADRDDKRLRTSKGTGKKVDYEYFVGSRELGSGENSGDAPSKEKVNRDFIATIKLAISQIRKSKMEVFQDVPVADRCKDATETAAMITPPFFVIERHTIHFYILCEIGSEIFAFKKCGGITFSSVHQEILPFAGLARQFLLFQQLVIQSNTAVDLAKLRMQEDMALHLPVPINIDFWGGGGPLPVTPIKRDLVRPRAIRRASVAIAGPTPVKEKAIVDSPEFGSPSRSGDQS</sequence>
<organism evidence="2 3">
    <name type="scientific">Geranomyces variabilis</name>
    <dbReference type="NCBI Taxonomy" id="109894"/>
    <lineage>
        <taxon>Eukaryota</taxon>
        <taxon>Fungi</taxon>
        <taxon>Fungi incertae sedis</taxon>
        <taxon>Chytridiomycota</taxon>
        <taxon>Chytridiomycota incertae sedis</taxon>
        <taxon>Chytridiomycetes</taxon>
        <taxon>Spizellomycetales</taxon>
        <taxon>Powellomycetaceae</taxon>
        <taxon>Geranomyces</taxon>
    </lineage>
</organism>
<dbReference type="EMBL" id="JADGJQ010000111">
    <property type="protein sequence ID" value="KAJ3169080.1"/>
    <property type="molecule type" value="Genomic_DNA"/>
</dbReference>
<comment type="caution">
    <text evidence="2">The sequence shown here is derived from an EMBL/GenBank/DDBJ whole genome shotgun (WGS) entry which is preliminary data.</text>
</comment>
<gene>
    <name evidence="2" type="ORF">HDU87_000865</name>
</gene>
<evidence type="ECO:0000313" key="3">
    <source>
        <dbReference type="Proteomes" id="UP001212152"/>
    </source>
</evidence>
<dbReference type="Proteomes" id="UP001212152">
    <property type="component" value="Unassembled WGS sequence"/>
</dbReference>
<keyword evidence="3" id="KW-1185">Reference proteome</keyword>